<protein>
    <submittedName>
        <fullName evidence="1">Uncharacterized protein</fullName>
    </submittedName>
</protein>
<accession>A0AA90U1S5</accession>
<dbReference type="Proteomes" id="UP001185015">
    <property type="component" value="Unassembled WGS sequence"/>
</dbReference>
<sequence>MGRNCCDICKVYGECSKLGLNQTVDVLGDKKRFAACLYACEMEYRKVVGDA</sequence>
<comment type="caution">
    <text evidence="1">The sequence shown here is derived from an EMBL/GenBank/DDBJ whole genome shotgun (WGS) entry which is preliminary data.</text>
</comment>
<gene>
    <name evidence="1" type="ORF">J2750_002152</name>
</gene>
<name>A0AA90U1S5_9EURY</name>
<keyword evidence="2" id="KW-1185">Reference proteome</keyword>
<proteinExistence type="predicted"/>
<dbReference type="EMBL" id="JAVDQI010000010">
    <property type="protein sequence ID" value="MDR6223679.1"/>
    <property type="molecule type" value="Genomic_DNA"/>
</dbReference>
<organism evidence="1 2">
    <name type="scientific">Methanococcoides alaskense</name>
    <dbReference type="NCBI Taxonomy" id="325778"/>
    <lineage>
        <taxon>Archaea</taxon>
        <taxon>Methanobacteriati</taxon>
        <taxon>Methanobacteriota</taxon>
        <taxon>Stenosarchaea group</taxon>
        <taxon>Methanomicrobia</taxon>
        <taxon>Methanosarcinales</taxon>
        <taxon>Methanosarcinaceae</taxon>
        <taxon>Methanococcoides</taxon>
    </lineage>
</organism>
<evidence type="ECO:0000313" key="2">
    <source>
        <dbReference type="Proteomes" id="UP001185015"/>
    </source>
</evidence>
<dbReference type="RefSeq" id="WP_270095340.1">
    <property type="nucleotide sequence ID" value="NZ_JAQFFK010000001.1"/>
</dbReference>
<dbReference type="AlphaFoldDB" id="A0AA90U1S5"/>
<evidence type="ECO:0000313" key="1">
    <source>
        <dbReference type="EMBL" id="MDR6223679.1"/>
    </source>
</evidence>
<reference evidence="1 2" key="1">
    <citation type="submission" date="2023-07" db="EMBL/GenBank/DDBJ databases">
        <title>Genomic Encyclopedia of Type Strains, Phase IV (KMG-IV): sequencing the most valuable type-strain genomes for metagenomic binning, comparative biology and taxonomic classification.</title>
        <authorList>
            <person name="Goeker M."/>
        </authorList>
    </citation>
    <scope>NUCLEOTIDE SEQUENCE [LARGE SCALE GENOMIC DNA]</scope>
    <source>
        <strain evidence="1 2">DSM 17273</strain>
    </source>
</reference>